<proteinExistence type="predicted"/>
<dbReference type="Gramene" id="OE9A086943T1">
    <property type="protein sequence ID" value="OE9A086943C1"/>
    <property type="gene ID" value="OE9A086943"/>
</dbReference>
<gene>
    <name evidence="1" type="ORF">OLEA9_A086943</name>
</gene>
<protein>
    <submittedName>
        <fullName evidence="1">Uncharacterized protein</fullName>
    </submittedName>
</protein>
<dbReference type="AlphaFoldDB" id="A0A8S0UWG0"/>
<sequence length="80" mass="8834">MLERIMWYQTRATKQGAIPSNAAMAGAREGKLEAMETIILAGPMETIILAGPNALAMISSINTFKWRKQPGIYDCLCIYV</sequence>
<organism evidence="1 2">
    <name type="scientific">Olea europaea subsp. europaea</name>
    <dbReference type="NCBI Taxonomy" id="158383"/>
    <lineage>
        <taxon>Eukaryota</taxon>
        <taxon>Viridiplantae</taxon>
        <taxon>Streptophyta</taxon>
        <taxon>Embryophyta</taxon>
        <taxon>Tracheophyta</taxon>
        <taxon>Spermatophyta</taxon>
        <taxon>Magnoliopsida</taxon>
        <taxon>eudicotyledons</taxon>
        <taxon>Gunneridae</taxon>
        <taxon>Pentapetalae</taxon>
        <taxon>asterids</taxon>
        <taxon>lamiids</taxon>
        <taxon>Lamiales</taxon>
        <taxon>Oleaceae</taxon>
        <taxon>Oleeae</taxon>
        <taxon>Olea</taxon>
    </lineage>
</organism>
<evidence type="ECO:0000313" key="1">
    <source>
        <dbReference type="EMBL" id="CAA3021480.1"/>
    </source>
</evidence>
<name>A0A8S0UWG0_OLEEU</name>
<reference evidence="1 2" key="1">
    <citation type="submission" date="2019-12" db="EMBL/GenBank/DDBJ databases">
        <authorList>
            <person name="Alioto T."/>
            <person name="Alioto T."/>
            <person name="Gomez Garrido J."/>
        </authorList>
    </citation>
    <scope>NUCLEOTIDE SEQUENCE [LARGE SCALE GENOMIC DNA]</scope>
</reference>
<dbReference type="Proteomes" id="UP000594638">
    <property type="component" value="Unassembled WGS sequence"/>
</dbReference>
<evidence type="ECO:0000313" key="2">
    <source>
        <dbReference type="Proteomes" id="UP000594638"/>
    </source>
</evidence>
<dbReference type="EMBL" id="CACTIH010009055">
    <property type="protein sequence ID" value="CAA3021480.1"/>
    <property type="molecule type" value="Genomic_DNA"/>
</dbReference>
<accession>A0A8S0UWG0</accession>
<keyword evidence="2" id="KW-1185">Reference proteome</keyword>
<comment type="caution">
    <text evidence="1">The sequence shown here is derived from an EMBL/GenBank/DDBJ whole genome shotgun (WGS) entry which is preliminary data.</text>
</comment>